<dbReference type="EMBL" id="CP001843">
    <property type="protein sequence ID" value="AEF84372.1"/>
    <property type="molecule type" value="Genomic_DNA"/>
</dbReference>
<keyword evidence="3" id="KW-1185">Reference proteome</keyword>
<evidence type="ECO:0000256" key="1">
    <source>
        <dbReference type="SAM" id="MobiDB-lite"/>
    </source>
</evidence>
<dbReference type="KEGG" id="tpi:TREPR_1405"/>
<accession>F5YQ84</accession>
<evidence type="ECO:0000313" key="3">
    <source>
        <dbReference type="Proteomes" id="UP000009223"/>
    </source>
</evidence>
<dbReference type="AlphaFoldDB" id="F5YQ84"/>
<sequence>MDEKMDSPEYDVDAIVDRVAGAVAKGTITKEEKGARRRFRRPGPAIQAGRHGGITRRL</sequence>
<name>F5YQ84_TREPZ</name>
<protein>
    <submittedName>
        <fullName evidence="2">Uncharacterized protein</fullName>
    </submittedName>
</protein>
<proteinExistence type="predicted"/>
<dbReference type="Proteomes" id="UP000009223">
    <property type="component" value="Chromosome"/>
</dbReference>
<dbReference type="HOGENOM" id="CLU_2977963_0_0_12"/>
<gene>
    <name evidence="2" type="ordered locus">TREPR_1405</name>
</gene>
<reference evidence="2 3" key="2">
    <citation type="journal article" date="2011" name="ISME J.">
        <title>RNA-seq reveals cooperative metabolic interactions between two termite-gut spirochete species in co-culture.</title>
        <authorList>
            <person name="Rosenthal A.Z."/>
            <person name="Matson E.G."/>
            <person name="Eldar A."/>
            <person name="Leadbetter J.R."/>
        </authorList>
    </citation>
    <scope>NUCLEOTIDE SEQUENCE [LARGE SCALE GENOMIC DNA]</scope>
    <source>
        <strain evidence="3">ATCC BAA-887 / DSM 12427 / ZAS-2</strain>
    </source>
</reference>
<evidence type="ECO:0000313" key="2">
    <source>
        <dbReference type="EMBL" id="AEF84372.1"/>
    </source>
</evidence>
<organism evidence="2 3">
    <name type="scientific">Treponema primitia (strain ATCC BAA-887 / DSM 12427 / ZAS-2)</name>
    <dbReference type="NCBI Taxonomy" id="545694"/>
    <lineage>
        <taxon>Bacteria</taxon>
        <taxon>Pseudomonadati</taxon>
        <taxon>Spirochaetota</taxon>
        <taxon>Spirochaetia</taxon>
        <taxon>Spirochaetales</taxon>
        <taxon>Treponemataceae</taxon>
        <taxon>Treponema</taxon>
    </lineage>
</organism>
<reference evidence="3" key="1">
    <citation type="submission" date="2009-12" db="EMBL/GenBank/DDBJ databases">
        <title>Complete sequence of Treponema primitia strain ZAS-2.</title>
        <authorList>
            <person name="Tetu S.G."/>
            <person name="Matson E."/>
            <person name="Ren Q."/>
            <person name="Seshadri R."/>
            <person name="Elbourne L."/>
            <person name="Hassan K.A."/>
            <person name="Durkin A."/>
            <person name="Radune D."/>
            <person name="Mohamoud Y."/>
            <person name="Shay R."/>
            <person name="Jin S."/>
            <person name="Zhang X."/>
            <person name="Lucey K."/>
            <person name="Ballor N.R."/>
            <person name="Ottesen E."/>
            <person name="Rosenthal R."/>
            <person name="Allen A."/>
            <person name="Leadbetter J.R."/>
            <person name="Paulsen I.T."/>
        </authorList>
    </citation>
    <scope>NUCLEOTIDE SEQUENCE [LARGE SCALE GENOMIC DNA]</scope>
    <source>
        <strain evidence="3">ATCC BAA-887 / DSM 12427 / ZAS-2</strain>
    </source>
</reference>
<dbReference type="RefSeq" id="WP_015708686.1">
    <property type="nucleotide sequence ID" value="NC_015578.1"/>
</dbReference>
<feature type="region of interest" description="Disordered" evidence="1">
    <location>
        <begin position="31"/>
        <end position="58"/>
    </location>
</feature>